<feature type="domain" description="SUI1" evidence="2">
    <location>
        <begin position="79"/>
        <end position="142"/>
    </location>
</feature>
<protein>
    <recommendedName>
        <fullName evidence="2">SUI1 domain-containing protein</fullName>
    </recommendedName>
</protein>
<dbReference type="GO" id="GO:0003743">
    <property type="term" value="F:translation initiation factor activity"/>
    <property type="evidence" value="ECO:0007669"/>
    <property type="project" value="InterPro"/>
</dbReference>
<feature type="region of interest" description="Disordered" evidence="1">
    <location>
        <begin position="1"/>
        <end position="24"/>
    </location>
</feature>
<dbReference type="OrthoDB" id="439458at2759"/>
<keyword evidence="4" id="KW-1185">Reference proteome</keyword>
<dbReference type="InterPro" id="IPR001950">
    <property type="entry name" value="SUI1"/>
</dbReference>
<sequence>MPKKKKNEEQKDPHEGRPNHLTFGDFLVLKKTAGKDKTDTEAKISDETATNSNQGACALPADTIESTPVYVCRTKKGGIPVKVENRSSGKKVTIIEHVLGNNKVILQELKTKLGTGGVNHGDFIELQGDCKTKVTKYLNDNKHLLKPYGTKL</sequence>
<evidence type="ECO:0000313" key="4">
    <source>
        <dbReference type="Proteomes" id="UP000594262"/>
    </source>
</evidence>
<evidence type="ECO:0000313" key="3">
    <source>
        <dbReference type="EnsemblMetazoa" id="CLYHEMP000122.1"/>
    </source>
</evidence>
<dbReference type="EnsemblMetazoa" id="CLYHEMT000122.1">
    <property type="protein sequence ID" value="CLYHEMP000122.1"/>
    <property type="gene ID" value="CLYHEMG000122"/>
</dbReference>
<accession>A0A7M5TQ24</accession>
<dbReference type="Gene3D" id="3.30.780.10">
    <property type="entry name" value="SUI1-like domain"/>
    <property type="match status" value="1"/>
</dbReference>
<name>A0A7M5TQ24_9CNID</name>
<proteinExistence type="predicted"/>
<dbReference type="InterPro" id="IPR036877">
    <property type="entry name" value="SUI1_dom_sf"/>
</dbReference>
<dbReference type="PROSITE" id="PS50296">
    <property type="entry name" value="SUI1"/>
    <property type="match status" value="1"/>
</dbReference>
<organism evidence="3 4">
    <name type="scientific">Clytia hemisphaerica</name>
    <dbReference type="NCBI Taxonomy" id="252671"/>
    <lineage>
        <taxon>Eukaryota</taxon>
        <taxon>Metazoa</taxon>
        <taxon>Cnidaria</taxon>
        <taxon>Hydrozoa</taxon>
        <taxon>Hydroidolina</taxon>
        <taxon>Leptothecata</taxon>
        <taxon>Obeliida</taxon>
        <taxon>Clytiidae</taxon>
        <taxon>Clytia</taxon>
    </lineage>
</organism>
<evidence type="ECO:0000259" key="2">
    <source>
        <dbReference type="PROSITE" id="PS50296"/>
    </source>
</evidence>
<dbReference type="Proteomes" id="UP000594262">
    <property type="component" value="Unplaced"/>
</dbReference>
<dbReference type="AlphaFoldDB" id="A0A7M5TQ24"/>
<dbReference type="Pfam" id="PF01253">
    <property type="entry name" value="SUI1"/>
    <property type="match status" value="1"/>
</dbReference>
<evidence type="ECO:0000256" key="1">
    <source>
        <dbReference type="SAM" id="MobiDB-lite"/>
    </source>
</evidence>
<reference evidence="3" key="1">
    <citation type="submission" date="2021-01" db="UniProtKB">
        <authorList>
            <consortium name="EnsemblMetazoa"/>
        </authorList>
    </citation>
    <scope>IDENTIFICATION</scope>
</reference>
<feature type="compositionally biased region" description="Basic and acidic residues" evidence="1">
    <location>
        <begin position="1"/>
        <end position="18"/>
    </location>
</feature>
<dbReference type="SUPFAM" id="SSF55159">
    <property type="entry name" value="eIF1-like"/>
    <property type="match status" value="1"/>
</dbReference>